<reference evidence="1 2" key="1">
    <citation type="submission" date="2017-12" db="EMBL/GenBank/DDBJ databases">
        <title>Bifidobacterium longum APC/DPC strains.</title>
        <authorList>
            <person name="Arboleya S."/>
        </authorList>
    </citation>
    <scope>NUCLEOTIDE SEQUENCE [LARGE SCALE GENOMIC DNA]</scope>
    <source>
        <strain evidence="1 2">APC1503</strain>
    </source>
</reference>
<evidence type="ECO:0000313" key="2">
    <source>
        <dbReference type="Proteomes" id="UP000232654"/>
    </source>
</evidence>
<gene>
    <name evidence="1" type="ORF">APC1503_1252</name>
</gene>
<name>A0A2N0T0W7_BIFLN</name>
<comment type="caution">
    <text evidence="1">The sequence shown here is derived from an EMBL/GenBank/DDBJ whole genome shotgun (WGS) entry which is preliminary data.</text>
</comment>
<dbReference type="EMBL" id="PJDT01000019">
    <property type="protein sequence ID" value="PKC88512.1"/>
    <property type="molecule type" value="Genomic_DNA"/>
</dbReference>
<organism evidence="1 2">
    <name type="scientific">Bifidobacterium longum</name>
    <dbReference type="NCBI Taxonomy" id="216816"/>
    <lineage>
        <taxon>Bacteria</taxon>
        <taxon>Bacillati</taxon>
        <taxon>Actinomycetota</taxon>
        <taxon>Actinomycetes</taxon>
        <taxon>Bifidobacteriales</taxon>
        <taxon>Bifidobacteriaceae</taxon>
        <taxon>Bifidobacterium</taxon>
    </lineage>
</organism>
<dbReference type="AlphaFoldDB" id="A0A2N0T0W7"/>
<dbReference type="Proteomes" id="UP000232654">
    <property type="component" value="Unassembled WGS sequence"/>
</dbReference>
<protein>
    <submittedName>
        <fullName evidence="1">Uncharacterized protein</fullName>
    </submittedName>
</protein>
<evidence type="ECO:0000313" key="1">
    <source>
        <dbReference type="EMBL" id="PKC88512.1"/>
    </source>
</evidence>
<sequence length="386" mass="44059">MDALYPVIGGRRLICHSEVDTLHEPYALILDTNVIKDIGSFYFGHRQISPKLRQLLSYIRSQCRATRMSLGAAGVCYRLGLTELSLKRNNGVNYSQFRNYGSAVCKLITCGEDEFAWICDTTPSYAYSYDSNIDETVDSCVSLESGYLPIFYGSILYLLAIQLEKTSHQKTIDESINQFERFYKWAHDDLGFITALPTLLALYQLLGKDGNSKETRYRGNARHLTKFDPNKITKPSELANCAWNAAWDILFLMRLSDYNTGEVLRREGKDPHSIPTVLISKDYDPAWLSFSTNPLGELYTADGSTTLPYFESSSDFFDPFHVMSKDQRAAFWKRLNAVKTSCSRKTEDPIERTNHSIIAVHELENHLGIDPTRFLSLENRYQITHL</sequence>
<proteinExistence type="predicted"/>
<accession>A0A2N0T0W7</accession>